<dbReference type="PANTHER" id="PTHR47813">
    <property type="entry name" value="UBIQUITIN-LIKE SUPERFAMILY PROTEIN"/>
    <property type="match status" value="1"/>
</dbReference>
<dbReference type="InterPro" id="IPR029071">
    <property type="entry name" value="Ubiquitin-like_domsf"/>
</dbReference>
<feature type="compositionally biased region" description="Basic and acidic residues" evidence="1">
    <location>
        <begin position="106"/>
        <end position="117"/>
    </location>
</feature>
<organism evidence="3 4">
    <name type="scientific">Forsythia ovata</name>
    <dbReference type="NCBI Taxonomy" id="205694"/>
    <lineage>
        <taxon>Eukaryota</taxon>
        <taxon>Viridiplantae</taxon>
        <taxon>Streptophyta</taxon>
        <taxon>Embryophyta</taxon>
        <taxon>Tracheophyta</taxon>
        <taxon>Spermatophyta</taxon>
        <taxon>Magnoliopsida</taxon>
        <taxon>eudicotyledons</taxon>
        <taxon>Gunneridae</taxon>
        <taxon>Pentapetalae</taxon>
        <taxon>asterids</taxon>
        <taxon>lamiids</taxon>
        <taxon>Lamiales</taxon>
        <taxon>Oleaceae</taxon>
        <taxon>Forsythieae</taxon>
        <taxon>Forsythia</taxon>
    </lineage>
</organism>
<feature type="domain" description="Rad60/SUMO-like" evidence="2">
    <location>
        <begin position="291"/>
        <end position="359"/>
    </location>
</feature>
<dbReference type="EMBL" id="JBFOLJ010000009">
    <property type="protein sequence ID" value="KAL2509659.1"/>
    <property type="molecule type" value="Genomic_DNA"/>
</dbReference>
<dbReference type="AlphaFoldDB" id="A0ABD1TA97"/>
<dbReference type="PANTHER" id="PTHR47813:SF2">
    <property type="entry name" value="UBIQUITIN-LIKE SUPERFAMILY PROTEIN"/>
    <property type="match status" value="1"/>
</dbReference>
<reference evidence="4" key="1">
    <citation type="submission" date="2024-07" db="EMBL/GenBank/DDBJ databases">
        <title>Two chromosome-level genome assemblies of Korean endemic species Abeliophyllum distichum and Forsythia ovata (Oleaceae).</title>
        <authorList>
            <person name="Jang H."/>
        </authorList>
    </citation>
    <scope>NUCLEOTIDE SEQUENCE [LARGE SCALE GENOMIC DNA]</scope>
</reference>
<dbReference type="InterPro" id="IPR022617">
    <property type="entry name" value="Rad60/SUMO-like_dom"/>
</dbReference>
<feature type="compositionally biased region" description="Basic and acidic residues" evidence="1">
    <location>
        <begin position="74"/>
        <end position="97"/>
    </location>
</feature>
<dbReference type="Gene3D" id="3.10.20.90">
    <property type="entry name" value="Phosphatidylinositol 3-kinase Catalytic Subunit, Chain A, domain 1"/>
    <property type="match status" value="1"/>
</dbReference>
<comment type="caution">
    <text evidence="3">The sequence shown here is derived from an EMBL/GenBank/DDBJ whole genome shotgun (WGS) entry which is preliminary data.</text>
</comment>
<dbReference type="Pfam" id="PF11976">
    <property type="entry name" value="Rad60-SLD"/>
    <property type="match status" value="1"/>
</dbReference>
<evidence type="ECO:0000313" key="3">
    <source>
        <dbReference type="EMBL" id="KAL2509659.1"/>
    </source>
</evidence>
<gene>
    <name evidence="3" type="ORF">Fot_33306</name>
</gene>
<evidence type="ECO:0000259" key="2">
    <source>
        <dbReference type="Pfam" id="PF11976"/>
    </source>
</evidence>
<keyword evidence="4" id="KW-1185">Reference proteome</keyword>
<sequence length="363" mass="41115">MEYTDRELGYRGETQTVGHVGNDLFTAEMVVSVRADLQCERAAHSECSNPHSASASHRRRLRANGGILCARKAHREEKRERERAAHSEEPTPNRDCESPAAAARRKWWEVQREEGPPRGDPQLDWGVHSEEEAAPQRFCADSTEEFEPLFDYSRVQPYSVISLDDDSTDESPVFCAKKRKIADGDVEKKEKDVNGKDIEVINCDSKVDDEEDWLPPAPKNSRNTDKILDEDSTLKALRLKKQELASLAHSAEEVLRAVEESVRKDLSASLQSSLENAAEQPQNPLLKRAKVVISIQDKDELKQFRVYMDDKFERLFKMYADKAKLDVKQLVFCFDGDKISPAESPGSLGMEDDDIIEVHVKSN</sequence>
<evidence type="ECO:0000256" key="1">
    <source>
        <dbReference type="SAM" id="MobiDB-lite"/>
    </source>
</evidence>
<dbReference type="SUPFAM" id="SSF54236">
    <property type="entry name" value="Ubiquitin-like"/>
    <property type="match status" value="1"/>
</dbReference>
<dbReference type="CDD" id="cd01763">
    <property type="entry name" value="Ubl_SUMO_like"/>
    <property type="match status" value="1"/>
</dbReference>
<protein>
    <submittedName>
        <fullName evidence="3">NFATC2-interacting protein</fullName>
    </submittedName>
</protein>
<dbReference type="Proteomes" id="UP001604277">
    <property type="component" value="Unassembled WGS sequence"/>
</dbReference>
<evidence type="ECO:0000313" key="4">
    <source>
        <dbReference type="Proteomes" id="UP001604277"/>
    </source>
</evidence>
<proteinExistence type="predicted"/>
<feature type="region of interest" description="Disordered" evidence="1">
    <location>
        <begin position="70"/>
        <end position="125"/>
    </location>
</feature>
<accession>A0ABD1TA97</accession>
<name>A0ABD1TA97_9LAMI</name>